<dbReference type="RefSeq" id="WP_062420534.1">
    <property type="nucleotide sequence ID" value="NZ_BBYA01000002.1"/>
</dbReference>
<dbReference type="OrthoDB" id="9795729at2"/>
<dbReference type="SUPFAM" id="SSF52218">
    <property type="entry name" value="Flavoproteins"/>
    <property type="match status" value="1"/>
</dbReference>
<dbReference type="InterPro" id="IPR052200">
    <property type="entry name" value="Protoporphyrinogen_IX_DH"/>
</dbReference>
<dbReference type="GO" id="GO:0010181">
    <property type="term" value="F:FMN binding"/>
    <property type="evidence" value="ECO:0007669"/>
    <property type="project" value="InterPro"/>
</dbReference>
<dbReference type="Pfam" id="PF12724">
    <property type="entry name" value="Flavodoxin_5"/>
    <property type="match status" value="1"/>
</dbReference>
<sequence>MPGKILVTYSTKYGSTEEVAETIARILKEKYFTIDFMKVKEVSNLNGYDAIILGTPIYAGSFLSETRKFLTQFKESIEIIPTVLFILGPLGNSPQEMRGVKAQLSTNLGKFPWFKPTVIKIFSGALDLKKLRFPDSLIKLYRSTPQNKMQSSDARDWKEIQAWAGSLPDLFHMNL</sequence>
<dbReference type="Gene3D" id="3.40.50.360">
    <property type="match status" value="1"/>
</dbReference>
<dbReference type="PANTHER" id="PTHR38030:SF2">
    <property type="entry name" value="PROTOPORPHYRINOGEN IX DEHYDROGENASE [QUINONE]"/>
    <property type="match status" value="1"/>
</dbReference>
<dbReference type="Proteomes" id="UP000050430">
    <property type="component" value="Unassembled WGS sequence"/>
</dbReference>
<evidence type="ECO:0000259" key="1">
    <source>
        <dbReference type="PROSITE" id="PS50902"/>
    </source>
</evidence>
<organism evidence="2 3">
    <name type="scientific">Leptolinea tardivitalis</name>
    <dbReference type="NCBI Taxonomy" id="229920"/>
    <lineage>
        <taxon>Bacteria</taxon>
        <taxon>Bacillati</taxon>
        <taxon>Chloroflexota</taxon>
        <taxon>Anaerolineae</taxon>
        <taxon>Anaerolineales</taxon>
        <taxon>Anaerolineaceae</taxon>
        <taxon>Leptolinea</taxon>
    </lineage>
</organism>
<dbReference type="PROSITE" id="PS50902">
    <property type="entry name" value="FLAVODOXIN_LIKE"/>
    <property type="match status" value="1"/>
</dbReference>
<dbReference type="GO" id="GO:0006783">
    <property type="term" value="P:heme biosynthetic process"/>
    <property type="evidence" value="ECO:0007669"/>
    <property type="project" value="TreeGrafter"/>
</dbReference>
<dbReference type="InterPro" id="IPR029039">
    <property type="entry name" value="Flavoprotein-like_sf"/>
</dbReference>
<dbReference type="PANTHER" id="PTHR38030">
    <property type="entry name" value="PROTOPORPHYRINOGEN IX DEHYDROGENASE [MENAQUINONE]"/>
    <property type="match status" value="1"/>
</dbReference>
<dbReference type="AlphaFoldDB" id="A0A0P6WYX8"/>
<dbReference type="InterPro" id="IPR008254">
    <property type="entry name" value="Flavodoxin/NO_synth"/>
</dbReference>
<evidence type="ECO:0000313" key="3">
    <source>
        <dbReference type="Proteomes" id="UP000050430"/>
    </source>
</evidence>
<name>A0A0P6WYX8_9CHLR</name>
<dbReference type="EMBL" id="LGCK01000010">
    <property type="protein sequence ID" value="KPL71867.1"/>
    <property type="molecule type" value="Genomic_DNA"/>
</dbReference>
<dbReference type="InterPro" id="IPR026816">
    <property type="entry name" value="Flavodoxin_dom"/>
</dbReference>
<reference evidence="2 3" key="1">
    <citation type="submission" date="2015-07" db="EMBL/GenBank/DDBJ databases">
        <title>Genome sequence of Leptolinea tardivitalis DSM 16556.</title>
        <authorList>
            <person name="Hemp J."/>
            <person name="Ward L.M."/>
            <person name="Pace L.A."/>
            <person name="Fischer W.W."/>
        </authorList>
    </citation>
    <scope>NUCLEOTIDE SEQUENCE [LARGE SCALE GENOMIC DNA]</scope>
    <source>
        <strain evidence="2 3">YMTK-2</strain>
    </source>
</reference>
<keyword evidence="3" id="KW-1185">Reference proteome</keyword>
<evidence type="ECO:0000313" key="2">
    <source>
        <dbReference type="EMBL" id="KPL71867.1"/>
    </source>
</evidence>
<accession>A0A0P6WYX8</accession>
<protein>
    <recommendedName>
        <fullName evidence="1">Flavodoxin-like domain-containing protein</fullName>
    </recommendedName>
</protein>
<dbReference type="STRING" id="229920.ADM99_10680"/>
<feature type="domain" description="Flavodoxin-like" evidence="1">
    <location>
        <begin position="5"/>
        <end position="168"/>
    </location>
</feature>
<dbReference type="GO" id="GO:0070819">
    <property type="term" value="F:menaquinone-dependent protoporphyrinogen oxidase activity"/>
    <property type="evidence" value="ECO:0007669"/>
    <property type="project" value="TreeGrafter"/>
</dbReference>
<comment type="caution">
    <text evidence="2">The sequence shown here is derived from an EMBL/GenBank/DDBJ whole genome shotgun (WGS) entry which is preliminary data.</text>
</comment>
<proteinExistence type="predicted"/>
<gene>
    <name evidence="2" type="ORF">ADM99_10680</name>
</gene>